<dbReference type="Gene3D" id="1.10.357.40">
    <property type="entry name" value="YbiA-like"/>
    <property type="match status" value="1"/>
</dbReference>
<dbReference type="Proteomes" id="UP001501565">
    <property type="component" value="Unassembled WGS sequence"/>
</dbReference>
<dbReference type="CDD" id="cd15457">
    <property type="entry name" value="NADAR"/>
    <property type="match status" value="1"/>
</dbReference>
<organism evidence="4 5">
    <name type="scientific">Litoribacillus peritrichatus</name>
    <dbReference type="NCBI Taxonomy" id="718191"/>
    <lineage>
        <taxon>Bacteria</taxon>
        <taxon>Pseudomonadati</taxon>
        <taxon>Pseudomonadota</taxon>
        <taxon>Gammaproteobacteria</taxon>
        <taxon>Oceanospirillales</taxon>
        <taxon>Oceanospirillaceae</taxon>
        <taxon>Litoribacillus</taxon>
    </lineage>
</organism>
<evidence type="ECO:0000256" key="2">
    <source>
        <dbReference type="ARBA" id="ARBA00000751"/>
    </source>
</evidence>
<sequence>MKVINFYTSDGEFGCFSNFSRHSIFLKGKSWPTTEHYFQAQKFAGTEHEEEIRYAKKPLKAASMGRDRNRPLRKDWEAVIDDIMREAVMAKFTQNKELKPVLLNTGAALLVEHTANDRYWADGGDGSGKNMLGIILMEVREAIVAGKSRFEKGQYL</sequence>
<dbReference type="Pfam" id="PF08719">
    <property type="entry name" value="NADAR"/>
    <property type="match status" value="1"/>
</dbReference>
<reference evidence="5" key="1">
    <citation type="journal article" date="2019" name="Int. J. Syst. Evol. Microbiol.">
        <title>The Global Catalogue of Microorganisms (GCM) 10K type strain sequencing project: providing services to taxonomists for standard genome sequencing and annotation.</title>
        <authorList>
            <consortium name="The Broad Institute Genomics Platform"/>
            <consortium name="The Broad Institute Genome Sequencing Center for Infectious Disease"/>
            <person name="Wu L."/>
            <person name="Ma J."/>
        </authorList>
    </citation>
    <scope>NUCLEOTIDE SEQUENCE [LARGE SCALE GENOMIC DNA]</scope>
    <source>
        <strain evidence="5">JCM 17551</strain>
    </source>
</reference>
<dbReference type="InterPro" id="IPR012816">
    <property type="entry name" value="NADAR"/>
</dbReference>
<evidence type="ECO:0000259" key="3">
    <source>
        <dbReference type="Pfam" id="PF08719"/>
    </source>
</evidence>
<evidence type="ECO:0000313" key="5">
    <source>
        <dbReference type="Proteomes" id="UP001501565"/>
    </source>
</evidence>
<dbReference type="SUPFAM" id="SSF143990">
    <property type="entry name" value="YbiA-like"/>
    <property type="match status" value="1"/>
</dbReference>
<dbReference type="InterPro" id="IPR037238">
    <property type="entry name" value="YbiA-like_sf"/>
</dbReference>
<comment type="catalytic activity">
    <reaction evidence="1">
        <text>5-amino-6-(5-phospho-D-ribosylamino)uracil + H2O = 5,6-diaminouracil + D-ribose 5-phosphate</text>
        <dbReference type="Rhea" id="RHEA:55020"/>
        <dbReference type="ChEBI" id="CHEBI:15377"/>
        <dbReference type="ChEBI" id="CHEBI:46252"/>
        <dbReference type="ChEBI" id="CHEBI:58453"/>
        <dbReference type="ChEBI" id="CHEBI:78346"/>
    </reaction>
</comment>
<comment type="caution">
    <text evidence="4">The sequence shown here is derived from an EMBL/GenBank/DDBJ whole genome shotgun (WGS) entry which is preliminary data.</text>
</comment>
<proteinExistence type="predicted"/>
<name>A0ABP7MVK2_9GAMM</name>
<protein>
    <submittedName>
        <fullName evidence="4">N-glycosidase YbiA</fullName>
    </submittedName>
</protein>
<dbReference type="NCBIfam" id="TIGR02464">
    <property type="entry name" value="ribofla_fusion"/>
    <property type="match status" value="1"/>
</dbReference>
<evidence type="ECO:0000313" key="4">
    <source>
        <dbReference type="EMBL" id="GAA3931189.1"/>
    </source>
</evidence>
<comment type="catalytic activity">
    <reaction evidence="2">
        <text>2,5-diamino-6-hydroxy-4-(5-phosphoribosylamino)-pyrimidine + H2O = 2,5,6-triamino-4-hydroxypyrimidine + D-ribose 5-phosphate</text>
        <dbReference type="Rhea" id="RHEA:23436"/>
        <dbReference type="ChEBI" id="CHEBI:15377"/>
        <dbReference type="ChEBI" id="CHEBI:58614"/>
        <dbReference type="ChEBI" id="CHEBI:78346"/>
        <dbReference type="ChEBI" id="CHEBI:137796"/>
    </reaction>
</comment>
<evidence type="ECO:0000256" key="1">
    <source>
        <dbReference type="ARBA" id="ARBA00000022"/>
    </source>
</evidence>
<keyword evidence="5" id="KW-1185">Reference proteome</keyword>
<gene>
    <name evidence="4" type="primary">ybiA</name>
    <name evidence="4" type="ORF">GCM10022277_29930</name>
</gene>
<feature type="domain" description="NADAR" evidence="3">
    <location>
        <begin position="6"/>
        <end position="143"/>
    </location>
</feature>
<accession>A0ABP7MVK2</accession>
<dbReference type="EMBL" id="BAABBN010000007">
    <property type="protein sequence ID" value="GAA3931189.1"/>
    <property type="molecule type" value="Genomic_DNA"/>
</dbReference>
<dbReference type="RefSeq" id="WP_344799370.1">
    <property type="nucleotide sequence ID" value="NZ_BAABBN010000007.1"/>
</dbReference>